<reference evidence="5" key="1">
    <citation type="journal article" date="2017" name="Genome Biol. Evol.">
        <title>The complete genome sequence of the phytopathogenic fungus Sclerotinia sclerotiorum reveals insights into the genome architecture of broad host range pathogens.</title>
        <authorList>
            <person name="Derbyshire M."/>
            <person name="Denton-Giles M."/>
            <person name="Hegedus D."/>
            <person name="Seifbarghy S."/>
            <person name="Rollins J."/>
            <person name="van Kan J."/>
            <person name="Seidl M.F."/>
            <person name="Faino L."/>
            <person name="Mbengue M."/>
            <person name="Navaud O."/>
            <person name="Raffaele S."/>
            <person name="Hammond-Kosack K."/>
            <person name="Heard S."/>
            <person name="Oliver R."/>
        </authorList>
    </citation>
    <scope>NUCLEOTIDE SEQUENCE [LARGE SCALE GENOMIC DNA]</scope>
    <source>
        <strain evidence="5">ATCC 18683 / 1980 / Ss-1</strain>
    </source>
</reference>
<dbReference type="Proteomes" id="UP000177798">
    <property type="component" value="Chromosome 1"/>
</dbReference>
<feature type="domain" description="Reverse transcriptase" evidence="2">
    <location>
        <begin position="616"/>
        <end position="889"/>
    </location>
</feature>
<dbReference type="InterPro" id="IPR036397">
    <property type="entry name" value="RNaseH_sf"/>
</dbReference>
<dbReference type="SUPFAM" id="SSF56219">
    <property type="entry name" value="DNase I-like"/>
    <property type="match status" value="1"/>
</dbReference>
<dbReference type="CDD" id="cd01650">
    <property type="entry name" value="RT_nLTR_like"/>
    <property type="match status" value="1"/>
</dbReference>
<dbReference type="EMBL" id="CP017814">
    <property type="protein sequence ID" value="APA05251.1"/>
    <property type="molecule type" value="Genomic_DNA"/>
</dbReference>
<evidence type="ECO:0000259" key="3">
    <source>
        <dbReference type="PROSITE" id="PS50879"/>
    </source>
</evidence>
<name>A0A1D9PR75_SCLS1</name>
<evidence type="ECO:0000313" key="4">
    <source>
        <dbReference type="EMBL" id="APA05251.1"/>
    </source>
</evidence>
<dbReference type="PANTHER" id="PTHR33481">
    <property type="entry name" value="REVERSE TRANSCRIPTASE"/>
    <property type="match status" value="1"/>
</dbReference>
<dbReference type="SUPFAM" id="SSF56672">
    <property type="entry name" value="DNA/RNA polymerases"/>
    <property type="match status" value="1"/>
</dbReference>
<dbReference type="PANTHER" id="PTHR33481:SF1">
    <property type="entry name" value="ENDONUCLEASE_EXONUCLEASE_PHOSPHATASE DOMAIN-CONTAINING PROTEIN-RELATED"/>
    <property type="match status" value="1"/>
</dbReference>
<dbReference type="SUPFAM" id="SSF53098">
    <property type="entry name" value="Ribonuclease H-like"/>
    <property type="match status" value="1"/>
</dbReference>
<dbReference type="InterPro" id="IPR036691">
    <property type="entry name" value="Endo/exonu/phosph_ase_sf"/>
</dbReference>
<dbReference type="Pfam" id="PF00078">
    <property type="entry name" value="RVT_1"/>
    <property type="match status" value="1"/>
</dbReference>
<dbReference type="InterPro" id="IPR005135">
    <property type="entry name" value="Endo/exonuclease/phosphatase"/>
</dbReference>
<dbReference type="VEuPathDB" id="FungiDB:sscle_01g000210"/>
<dbReference type="Pfam" id="PF14529">
    <property type="entry name" value="Exo_endo_phos_2"/>
    <property type="match status" value="1"/>
</dbReference>
<feature type="domain" description="RNase H type-1" evidence="3">
    <location>
        <begin position="1110"/>
        <end position="1258"/>
    </location>
</feature>
<protein>
    <recommendedName>
        <fullName evidence="6">Reverse transcriptase</fullName>
    </recommendedName>
</protein>
<dbReference type="PROSITE" id="PS50878">
    <property type="entry name" value="RT_POL"/>
    <property type="match status" value="1"/>
</dbReference>
<proteinExistence type="predicted"/>
<evidence type="ECO:0008006" key="6">
    <source>
        <dbReference type="Google" id="ProtNLM"/>
    </source>
</evidence>
<feature type="region of interest" description="Disordered" evidence="1">
    <location>
        <begin position="78"/>
        <end position="110"/>
    </location>
</feature>
<evidence type="ECO:0000259" key="2">
    <source>
        <dbReference type="PROSITE" id="PS50878"/>
    </source>
</evidence>
<gene>
    <name evidence="4" type="ORF">sscle_01g000210</name>
</gene>
<feature type="compositionally biased region" description="Pro residues" evidence="1">
    <location>
        <begin position="80"/>
        <end position="100"/>
    </location>
</feature>
<dbReference type="Pfam" id="PF00075">
    <property type="entry name" value="RNase_H"/>
    <property type="match status" value="1"/>
</dbReference>
<dbReference type="InterPro" id="IPR043502">
    <property type="entry name" value="DNA/RNA_pol_sf"/>
</dbReference>
<dbReference type="GO" id="GO:0004523">
    <property type="term" value="F:RNA-DNA hybrid ribonuclease activity"/>
    <property type="evidence" value="ECO:0007669"/>
    <property type="project" value="InterPro"/>
</dbReference>
<evidence type="ECO:0000256" key="1">
    <source>
        <dbReference type="SAM" id="MobiDB-lite"/>
    </source>
</evidence>
<evidence type="ECO:0000313" key="5">
    <source>
        <dbReference type="Proteomes" id="UP000177798"/>
    </source>
</evidence>
<feature type="compositionally biased region" description="Low complexity" evidence="1">
    <location>
        <begin position="101"/>
        <end position="110"/>
    </location>
</feature>
<dbReference type="InterPro" id="IPR000477">
    <property type="entry name" value="RT_dom"/>
</dbReference>
<organism evidence="4 5">
    <name type="scientific">Sclerotinia sclerotiorum (strain ATCC 18683 / 1980 / Ss-1)</name>
    <name type="common">White mold</name>
    <name type="synonym">Whetzelinia sclerotiorum</name>
    <dbReference type="NCBI Taxonomy" id="665079"/>
    <lineage>
        <taxon>Eukaryota</taxon>
        <taxon>Fungi</taxon>
        <taxon>Dikarya</taxon>
        <taxon>Ascomycota</taxon>
        <taxon>Pezizomycotina</taxon>
        <taxon>Leotiomycetes</taxon>
        <taxon>Helotiales</taxon>
        <taxon>Sclerotiniaceae</taxon>
        <taxon>Sclerotinia</taxon>
    </lineage>
</organism>
<dbReference type="PROSITE" id="PS50879">
    <property type="entry name" value="RNASE_H_1"/>
    <property type="match status" value="1"/>
</dbReference>
<sequence length="1412" mass="157640">MATPSPPNLSKTLSDKASNLLNKVNDAQSIFNPVTQLLDTHLGSEEVRALPPSSRKLLTSLCLEFKATIEQHFDAFVTGHPPPRGATTPPVTPLSPPSPPTTTHTSTPTMPIGPKPSYIQKASTPTIALTNKTPSDNRLFVRINQMHPARSAGSFAILTALKKVLGPNASLLREVQEVKTGFALCTSSTANLLALEKQKAIISSAIGDCKIEAQEKWTTYRLNYVPKKVTIFNDQFKINSILVTKDTISDAIKEYSGKKGISHDLVLNLANIDQIDIITIQEPYIYKDTSRKITKTHPSYEIFTPLDDWKENPRVLTYIKKEIGIQINQIRPIISRDLIFIQLISTNNTIFTIINIYNAPTQCTNGNQAIKALFELQNFPNNAILLGDFNLHHPNWNPLHPSPSTLAEPFVEWSNSRNLHLISPIGTPTHSKGNVLDLTFLSGPYTAYTALAEQLECTSDHSTLKTYLHWNYRSQKPAKKLKLNTLNETLFKDLLETNLTNIAAIPRTPSLRDLDQAASSLTQALTKAYTGSARRSINGPLQQPWWNKDSEVDDIPFDTPTAPSRSITFPDIAIQDIELAILKAGNTAPSADEIPTKILQVAWLQIKEVTLSLFKDCLHLGHHPKCFRLATIVIIPKPNKSDYTNPRSYRPIALLSVLGKGLERLIAKKVSWLALNYQVLANQQLGALPLRSSVDLTTCVTHDIEASLKQGLKTTLLTMDVKGAFDAVLPGRLVNRLREQGWPNNLVRWVQSFATNRSIKIRLDGETGPETKLECGLPQGSPISPILFMLYIAPLFWMGKPQSRFGYADDIAILATSNSLQTNCDSLKMDMQETLEWGKTEGITFDPKKSELIHFYKGHRTLTDTLAIHTGSMNIEVKPGPLKWLGVHFDRKLCFKPHVQILAAKALKGANALRSLSNTHRGIPPYLTRKVAEACILKKCYFASETWWPGRTRTKKNALNNPISISNVVDSHLSLLNKVVITCTRAILPVYKTTNTAVLYEEAKLRPSEIELNLISQLYAARTTRLDLYHPLRIRAENITKAREYNRTPDTRFARLITALPETEHINPLAFPPWEIRESRAEAEARINGPMGRTKAQAAEDFKAFHAKIPRSDIQIFSDGSKSESKDGATGGGFVISQFDIQIAHHSFSLGTNAEVFDAEATAAVAGAAKALTLASTKLATDLWIFLDNHEAALRLGSHFNGSSQRVFEDFLKLTQAWAVRPRLPHTSPGKIRVRWVPGHLDIPGNEIADKAAKEGTKLPFPLNPICTLASLKRMIRTRANKADEQLWNTVSPQYYKDLQFNHTSNTDTLSLKRATLHHILAIRSQHSDFAAYHEHFNHTIAHVHCSCNKRKTPLHFFFCKKGKAFKALTKSPPFEAIPWLLRNPTGIAKLAEWLEYTKFYTKICPWHTGAR</sequence>
<dbReference type="GO" id="GO:0003676">
    <property type="term" value="F:nucleic acid binding"/>
    <property type="evidence" value="ECO:0007669"/>
    <property type="project" value="InterPro"/>
</dbReference>
<dbReference type="CDD" id="cd09276">
    <property type="entry name" value="Rnase_HI_RT_non_LTR"/>
    <property type="match status" value="1"/>
</dbReference>
<dbReference type="Gene3D" id="3.30.420.10">
    <property type="entry name" value="Ribonuclease H-like superfamily/Ribonuclease H"/>
    <property type="match status" value="1"/>
</dbReference>
<dbReference type="Gene3D" id="3.60.10.10">
    <property type="entry name" value="Endonuclease/exonuclease/phosphatase"/>
    <property type="match status" value="1"/>
</dbReference>
<dbReference type="InterPro" id="IPR012337">
    <property type="entry name" value="RNaseH-like_sf"/>
</dbReference>
<dbReference type="FunFam" id="3.30.420.10:FF:000101">
    <property type="entry name" value="Uncharacterized protein"/>
    <property type="match status" value="1"/>
</dbReference>
<dbReference type="OrthoDB" id="3564644at2759"/>
<accession>A0A1D9PR75</accession>
<dbReference type="InterPro" id="IPR002156">
    <property type="entry name" value="RNaseH_domain"/>
</dbReference>